<dbReference type="Proteomes" id="UP001597182">
    <property type="component" value="Unassembled WGS sequence"/>
</dbReference>
<protein>
    <submittedName>
        <fullName evidence="3">Amidohydrolase family protein</fullName>
    </submittedName>
</protein>
<dbReference type="InterPro" id="IPR032465">
    <property type="entry name" value="ACMSD"/>
</dbReference>
<evidence type="ECO:0000313" key="4">
    <source>
        <dbReference type="Proteomes" id="UP001597182"/>
    </source>
</evidence>
<dbReference type="Pfam" id="PF04909">
    <property type="entry name" value="Amidohydro_2"/>
    <property type="match status" value="1"/>
</dbReference>
<dbReference type="SUPFAM" id="SSF51556">
    <property type="entry name" value="Metallo-dependent hydrolases"/>
    <property type="match status" value="1"/>
</dbReference>
<dbReference type="Gene3D" id="3.20.20.140">
    <property type="entry name" value="Metal-dependent hydrolases"/>
    <property type="match status" value="1"/>
</dbReference>
<accession>A0ABW3VSV4</accession>
<comment type="caution">
    <text evidence="3">The sequence shown here is derived from an EMBL/GenBank/DDBJ whole genome shotgun (WGS) entry which is preliminary data.</text>
</comment>
<evidence type="ECO:0000256" key="1">
    <source>
        <dbReference type="ARBA" id="ARBA00023239"/>
    </source>
</evidence>
<gene>
    <name evidence="3" type="ORF">ACFQ34_31140</name>
</gene>
<keyword evidence="4" id="KW-1185">Reference proteome</keyword>
<proteinExistence type="predicted"/>
<sequence length="395" mass="43617">MTIDTGAGERIAPSRSGFLSGAFDSDVHPNFRNGIRDLAPYVESTAMRKRMGLLDAPRGSAARVLRGDNVVQVPGAEMRLPGVNYTNPGGTMRLDAMPPDGGPPGSDPRFVVTDHLDRHGLGGALLIGGGVLGLGGIPEPEIAAAVASAHNLWLEDVWCREDPRFRIALVVPPQDPALAATEVHRWGRSPAVAAVYVPGTDNGMAFGHRHYYPIYEAALEYGLPVVTHPGGESSGTNTAMIAVGKPEYYLEFHASIPQVYMRHLVSLVVAGVFERFPTLRFGLIEAGWAWLPHVLWRLDKDWKGLRDECPWLQRPPSEYVLEHVRFTTQPIYEPADPSDLGTMMRLARADRCVMFSSDYPHWDADAPEMALRRVPRDMRRSLTHDLPSDFFRLGR</sequence>
<reference evidence="4" key="1">
    <citation type="journal article" date="2019" name="Int. J. Syst. Evol. Microbiol.">
        <title>The Global Catalogue of Microorganisms (GCM) 10K type strain sequencing project: providing services to taxonomists for standard genome sequencing and annotation.</title>
        <authorList>
            <consortium name="The Broad Institute Genomics Platform"/>
            <consortium name="The Broad Institute Genome Sequencing Center for Infectious Disease"/>
            <person name="Wu L."/>
            <person name="Ma J."/>
        </authorList>
    </citation>
    <scope>NUCLEOTIDE SEQUENCE [LARGE SCALE GENOMIC DNA]</scope>
    <source>
        <strain evidence="4">CCUG 49018</strain>
    </source>
</reference>
<dbReference type="InterPro" id="IPR032466">
    <property type="entry name" value="Metal_Hydrolase"/>
</dbReference>
<name>A0ABW3VSV4_9PSEU</name>
<feature type="domain" description="Amidohydrolase-related" evidence="2">
    <location>
        <begin position="135"/>
        <end position="367"/>
    </location>
</feature>
<dbReference type="PANTHER" id="PTHR21240:SF28">
    <property type="entry name" value="ISO-OROTATE DECARBOXYLASE (EUROFUNG)"/>
    <property type="match status" value="1"/>
</dbReference>
<dbReference type="InterPro" id="IPR006680">
    <property type="entry name" value="Amidohydro-rel"/>
</dbReference>
<keyword evidence="1" id="KW-0456">Lyase</keyword>
<dbReference type="RefSeq" id="WP_013674606.1">
    <property type="nucleotide sequence ID" value="NZ_BAABKS010000005.1"/>
</dbReference>
<dbReference type="EMBL" id="JBHTMB010000309">
    <property type="protein sequence ID" value="MFD1237763.1"/>
    <property type="molecule type" value="Genomic_DNA"/>
</dbReference>
<dbReference type="PANTHER" id="PTHR21240">
    <property type="entry name" value="2-AMINO-3-CARBOXYLMUCONATE-6-SEMIALDEHYDE DECARBOXYLASE"/>
    <property type="match status" value="1"/>
</dbReference>
<evidence type="ECO:0000259" key="2">
    <source>
        <dbReference type="Pfam" id="PF04909"/>
    </source>
</evidence>
<evidence type="ECO:0000313" key="3">
    <source>
        <dbReference type="EMBL" id="MFD1237763.1"/>
    </source>
</evidence>
<organism evidence="3 4">
    <name type="scientific">Pseudonocardia benzenivorans</name>
    <dbReference type="NCBI Taxonomy" id="228005"/>
    <lineage>
        <taxon>Bacteria</taxon>
        <taxon>Bacillati</taxon>
        <taxon>Actinomycetota</taxon>
        <taxon>Actinomycetes</taxon>
        <taxon>Pseudonocardiales</taxon>
        <taxon>Pseudonocardiaceae</taxon>
        <taxon>Pseudonocardia</taxon>
    </lineage>
</organism>